<dbReference type="PANTHER" id="PTHR23502">
    <property type="entry name" value="MAJOR FACILITATOR SUPERFAMILY"/>
    <property type="match status" value="1"/>
</dbReference>
<keyword evidence="6 8" id="KW-1133">Transmembrane helix</keyword>
<evidence type="ECO:0000256" key="4">
    <source>
        <dbReference type="ARBA" id="ARBA00022475"/>
    </source>
</evidence>
<feature type="transmembrane region" description="Helical" evidence="8">
    <location>
        <begin position="97"/>
        <end position="116"/>
    </location>
</feature>
<evidence type="ECO:0000313" key="11">
    <source>
        <dbReference type="Proteomes" id="UP000419138"/>
    </source>
</evidence>
<keyword evidence="5 8" id="KW-0812">Transmembrane</keyword>
<evidence type="ECO:0000256" key="2">
    <source>
        <dbReference type="ARBA" id="ARBA00006236"/>
    </source>
</evidence>
<gene>
    <name evidence="10" type="ORF">FF041_12615</name>
</gene>
<comment type="similarity">
    <text evidence="2">Belongs to the major facilitator superfamily. Bcr/CmlA family.</text>
</comment>
<dbReference type="OrthoDB" id="9814303at2"/>
<feature type="transmembrane region" description="Helical" evidence="8">
    <location>
        <begin position="70"/>
        <end position="91"/>
    </location>
</feature>
<dbReference type="AlphaFoldDB" id="A0A646KFL7"/>
<dbReference type="PROSITE" id="PS50850">
    <property type="entry name" value="MFS"/>
    <property type="match status" value="1"/>
</dbReference>
<evidence type="ECO:0000256" key="6">
    <source>
        <dbReference type="ARBA" id="ARBA00022989"/>
    </source>
</evidence>
<name>A0A646KFL7_STRJU</name>
<sequence>MPLLTGALALLCVVGPLSTDMYLPAFPRMGQELGTDASGVQLTLTAFLVGMTLGHLVFGPLSDRYGRRGPLLAGSVVCALATALCAVAPSLEWLVGARFVAGFAGAAGIVIGRAVVADVAEGAAAAKLLALLMTLGTIAPIVAPLAGGGVIEVFGWRGVFWVLSAVAAAVAAAVAVGVPESLPGEKRRRGGLGEFAASVREVVGDRAYTGYTLAFSFGFGTLFCYIAGSPFLLQNVLGLSVGASAVAFSCGAVVAALAGVVNARLVERAGPGRLLRTGLFAMLAGSAALLLAAGTGVLTAALCLPLVAVVCAGIGLAFSNAAALAIGRVPGAAGTASALLGTVQSALGAVVAPLVGDTAGALFFWMTVCAGLAVLSGWAAERAVASEGRPGRAAVPGD</sequence>
<feature type="transmembrane region" description="Helical" evidence="8">
    <location>
        <begin position="245"/>
        <end position="266"/>
    </location>
</feature>
<keyword evidence="11" id="KW-1185">Reference proteome</keyword>
<evidence type="ECO:0000313" key="10">
    <source>
        <dbReference type="EMBL" id="MQT01033.1"/>
    </source>
</evidence>
<evidence type="ECO:0000256" key="5">
    <source>
        <dbReference type="ARBA" id="ARBA00022692"/>
    </source>
</evidence>
<dbReference type="Proteomes" id="UP000419138">
    <property type="component" value="Unassembled WGS sequence"/>
</dbReference>
<organism evidence="10 11">
    <name type="scientific">Streptomyces jumonjinensis</name>
    <dbReference type="NCBI Taxonomy" id="1945"/>
    <lineage>
        <taxon>Bacteria</taxon>
        <taxon>Bacillati</taxon>
        <taxon>Actinomycetota</taxon>
        <taxon>Actinomycetes</taxon>
        <taxon>Kitasatosporales</taxon>
        <taxon>Streptomycetaceae</taxon>
        <taxon>Streptomyces</taxon>
    </lineage>
</organism>
<keyword evidence="3" id="KW-0813">Transport</keyword>
<reference evidence="10 11" key="1">
    <citation type="submission" date="2019-05" db="EMBL/GenBank/DDBJ databases">
        <title>Comparative genomics and metabolomics analyses of clavulanic acid producing Streptomyces species provides insight into specialized metabolism and evolution of beta-lactam biosynthetic gene clusters.</title>
        <authorList>
            <person name="Moore M.A."/>
            <person name="Cruz-Morales P."/>
            <person name="Barona Gomez F."/>
            <person name="Kapil T."/>
        </authorList>
    </citation>
    <scope>NUCLEOTIDE SEQUENCE [LARGE SCALE GENOMIC DNA]</scope>
    <source>
        <strain evidence="10 11">NRRL 5741</strain>
    </source>
</reference>
<keyword evidence="7 8" id="KW-0472">Membrane</keyword>
<feature type="domain" description="Major facilitator superfamily (MFS) profile" evidence="9">
    <location>
        <begin position="4"/>
        <end position="385"/>
    </location>
</feature>
<feature type="transmembrane region" description="Helical" evidence="8">
    <location>
        <begin position="278"/>
        <end position="298"/>
    </location>
</feature>
<dbReference type="InterPro" id="IPR011701">
    <property type="entry name" value="MFS"/>
</dbReference>
<accession>A0A646KFL7</accession>
<protein>
    <submittedName>
        <fullName evidence="10">Multidrug effflux MFS transporter</fullName>
    </submittedName>
</protein>
<evidence type="ECO:0000259" key="9">
    <source>
        <dbReference type="PROSITE" id="PS50850"/>
    </source>
</evidence>
<dbReference type="CDD" id="cd17320">
    <property type="entry name" value="MFS_MdfA_MDR_like"/>
    <property type="match status" value="1"/>
</dbReference>
<dbReference type="InterPro" id="IPR020846">
    <property type="entry name" value="MFS_dom"/>
</dbReference>
<dbReference type="GO" id="GO:0005886">
    <property type="term" value="C:plasma membrane"/>
    <property type="evidence" value="ECO:0007669"/>
    <property type="project" value="UniProtKB-SubCell"/>
</dbReference>
<dbReference type="InterPro" id="IPR004812">
    <property type="entry name" value="Efflux_drug-R_Bcr/CmlA"/>
</dbReference>
<feature type="transmembrane region" description="Helical" evidence="8">
    <location>
        <begin position="362"/>
        <end position="380"/>
    </location>
</feature>
<feature type="transmembrane region" description="Helical" evidence="8">
    <location>
        <begin position="38"/>
        <end position="58"/>
    </location>
</feature>
<dbReference type="Pfam" id="PF07690">
    <property type="entry name" value="MFS_1"/>
    <property type="match status" value="1"/>
</dbReference>
<dbReference type="SUPFAM" id="SSF103473">
    <property type="entry name" value="MFS general substrate transporter"/>
    <property type="match status" value="1"/>
</dbReference>
<dbReference type="InterPro" id="IPR036259">
    <property type="entry name" value="MFS_trans_sf"/>
</dbReference>
<feature type="transmembrane region" description="Helical" evidence="8">
    <location>
        <begin position="128"/>
        <end position="147"/>
    </location>
</feature>
<dbReference type="NCBIfam" id="TIGR00710">
    <property type="entry name" value="efflux_Bcr_CflA"/>
    <property type="match status" value="1"/>
</dbReference>
<evidence type="ECO:0000256" key="3">
    <source>
        <dbReference type="ARBA" id="ARBA00022448"/>
    </source>
</evidence>
<evidence type="ECO:0000256" key="7">
    <source>
        <dbReference type="ARBA" id="ARBA00023136"/>
    </source>
</evidence>
<dbReference type="GO" id="GO:0042910">
    <property type="term" value="F:xenobiotic transmembrane transporter activity"/>
    <property type="evidence" value="ECO:0007669"/>
    <property type="project" value="InterPro"/>
</dbReference>
<comment type="subcellular location">
    <subcellularLocation>
        <location evidence="1">Cell membrane</location>
        <topology evidence="1">Multi-pass membrane protein</topology>
    </subcellularLocation>
</comment>
<comment type="caution">
    <text evidence="10">The sequence shown here is derived from an EMBL/GenBank/DDBJ whole genome shotgun (WGS) entry which is preliminary data.</text>
</comment>
<dbReference type="GO" id="GO:1990961">
    <property type="term" value="P:xenobiotic detoxification by transmembrane export across the plasma membrane"/>
    <property type="evidence" value="ECO:0007669"/>
    <property type="project" value="InterPro"/>
</dbReference>
<dbReference type="EMBL" id="VCLA01000105">
    <property type="protein sequence ID" value="MQT01033.1"/>
    <property type="molecule type" value="Genomic_DNA"/>
</dbReference>
<dbReference type="PANTHER" id="PTHR23502:SF132">
    <property type="entry name" value="POLYAMINE TRANSPORTER 2-RELATED"/>
    <property type="match status" value="1"/>
</dbReference>
<keyword evidence="4" id="KW-1003">Cell membrane</keyword>
<dbReference type="RefSeq" id="WP_153522888.1">
    <property type="nucleotide sequence ID" value="NZ_JBEPDZ010000029.1"/>
</dbReference>
<proteinExistence type="inferred from homology"/>
<evidence type="ECO:0000256" key="8">
    <source>
        <dbReference type="SAM" id="Phobius"/>
    </source>
</evidence>
<feature type="transmembrane region" description="Helical" evidence="8">
    <location>
        <begin position="210"/>
        <end position="233"/>
    </location>
</feature>
<feature type="transmembrane region" description="Helical" evidence="8">
    <location>
        <begin position="304"/>
        <end position="326"/>
    </location>
</feature>
<feature type="transmembrane region" description="Helical" evidence="8">
    <location>
        <begin position="159"/>
        <end position="179"/>
    </location>
</feature>
<dbReference type="Gene3D" id="1.20.1720.10">
    <property type="entry name" value="Multidrug resistance protein D"/>
    <property type="match status" value="1"/>
</dbReference>
<evidence type="ECO:0000256" key="1">
    <source>
        <dbReference type="ARBA" id="ARBA00004651"/>
    </source>
</evidence>